<organism evidence="2 3">
    <name type="scientific">Rubripirellula tenax</name>
    <dbReference type="NCBI Taxonomy" id="2528015"/>
    <lineage>
        <taxon>Bacteria</taxon>
        <taxon>Pseudomonadati</taxon>
        <taxon>Planctomycetota</taxon>
        <taxon>Planctomycetia</taxon>
        <taxon>Pirellulales</taxon>
        <taxon>Pirellulaceae</taxon>
        <taxon>Rubripirellula</taxon>
    </lineage>
</organism>
<accession>A0A5C6ELV8</accession>
<dbReference type="AlphaFoldDB" id="A0A5C6ELV8"/>
<dbReference type="EMBL" id="SJPW01000005">
    <property type="protein sequence ID" value="TWU50733.1"/>
    <property type="molecule type" value="Genomic_DNA"/>
</dbReference>
<comment type="similarity">
    <text evidence="1">Belongs to the UPF0167 family.</text>
</comment>
<reference evidence="2 3" key="1">
    <citation type="submission" date="2019-02" db="EMBL/GenBank/DDBJ databases">
        <title>Deep-cultivation of Planctomycetes and their phenomic and genomic characterization uncovers novel biology.</title>
        <authorList>
            <person name="Wiegand S."/>
            <person name="Jogler M."/>
            <person name="Boedeker C."/>
            <person name="Pinto D."/>
            <person name="Vollmers J."/>
            <person name="Rivas-Marin E."/>
            <person name="Kohn T."/>
            <person name="Peeters S.H."/>
            <person name="Heuer A."/>
            <person name="Rast P."/>
            <person name="Oberbeckmann S."/>
            <person name="Bunk B."/>
            <person name="Jeske O."/>
            <person name="Meyerdierks A."/>
            <person name="Storesund J.E."/>
            <person name="Kallscheuer N."/>
            <person name="Luecker S."/>
            <person name="Lage O.M."/>
            <person name="Pohl T."/>
            <person name="Merkel B.J."/>
            <person name="Hornburger P."/>
            <person name="Mueller R.-W."/>
            <person name="Bruemmer F."/>
            <person name="Labrenz M."/>
            <person name="Spormann A.M."/>
            <person name="Op Den Camp H."/>
            <person name="Overmann J."/>
            <person name="Amann R."/>
            <person name="Jetten M.S.M."/>
            <person name="Mascher T."/>
            <person name="Medema M.H."/>
            <person name="Devos D.P."/>
            <person name="Kaster A.-K."/>
            <person name="Ovreas L."/>
            <person name="Rohde M."/>
            <person name="Galperin M.Y."/>
            <person name="Jogler C."/>
        </authorList>
    </citation>
    <scope>NUCLEOTIDE SEQUENCE [LARGE SCALE GENOMIC DNA]</scope>
    <source>
        <strain evidence="2 3">Poly51</strain>
    </source>
</reference>
<evidence type="ECO:0000256" key="1">
    <source>
        <dbReference type="ARBA" id="ARBA00008525"/>
    </source>
</evidence>
<gene>
    <name evidence="2" type="ORF">Poly51_40260</name>
</gene>
<proteinExistence type="inferred from homology"/>
<keyword evidence="3" id="KW-1185">Reference proteome</keyword>
<evidence type="ECO:0000313" key="3">
    <source>
        <dbReference type="Proteomes" id="UP000318288"/>
    </source>
</evidence>
<name>A0A5C6ELV8_9BACT</name>
<dbReference type="InterPro" id="IPR005363">
    <property type="entry name" value="UPF0167"/>
</dbReference>
<dbReference type="Proteomes" id="UP000318288">
    <property type="component" value="Unassembled WGS sequence"/>
</dbReference>
<protein>
    <submittedName>
        <fullName evidence="2">Uncharacterized protein</fullName>
    </submittedName>
</protein>
<comment type="caution">
    <text evidence="2">The sequence shown here is derived from an EMBL/GenBank/DDBJ whole genome shotgun (WGS) entry which is preliminary data.</text>
</comment>
<sequence length="226" mass="25638">MVFTLGLRHTFVGRQRALALVQFIAIQTPPLRSGRCRKNLPLAAPSPMGSLFTYIDDAALFPCGGTQCHHCETESAPIFNFDGEIIDAKLAANPQFARDEPEVSELCAGCILGGNIRKDITPEIQKTINRFAADNDSARASFCRTPSIPLFLQYNDWPMCCGDWAEFFGIPQTADESEAVPQRFHYWEREPRDWTSDYALRPESLREISLFRCTTCDRQLFTWQFT</sequence>
<dbReference type="Pfam" id="PF03691">
    <property type="entry name" value="UPF0167"/>
    <property type="match status" value="1"/>
</dbReference>
<evidence type="ECO:0000313" key="2">
    <source>
        <dbReference type="EMBL" id="TWU50733.1"/>
    </source>
</evidence>